<reference evidence="9 10" key="1">
    <citation type="submission" date="2020-02" db="EMBL/GenBank/DDBJ databases">
        <authorList>
            <person name="Chen W.-M."/>
        </authorList>
    </citation>
    <scope>NUCLEOTIDE SEQUENCE [LARGE SCALE GENOMIC DNA]</scope>
    <source>
        <strain evidence="9 10">KMS-5</strain>
    </source>
</reference>
<proteinExistence type="inferred from homology"/>
<evidence type="ECO:0000256" key="5">
    <source>
        <dbReference type="ARBA" id="ARBA00022692"/>
    </source>
</evidence>
<feature type="transmembrane region" description="Helical" evidence="8">
    <location>
        <begin position="20"/>
        <end position="48"/>
    </location>
</feature>
<dbReference type="InterPro" id="IPR002781">
    <property type="entry name" value="TM_pro_TauE-like"/>
</dbReference>
<evidence type="ECO:0000256" key="4">
    <source>
        <dbReference type="ARBA" id="ARBA00022475"/>
    </source>
</evidence>
<evidence type="ECO:0000256" key="6">
    <source>
        <dbReference type="ARBA" id="ARBA00022989"/>
    </source>
</evidence>
<dbReference type="PANTHER" id="PTHR30269:SF37">
    <property type="entry name" value="MEMBRANE TRANSPORTER PROTEIN"/>
    <property type="match status" value="1"/>
</dbReference>
<evidence type="ECO:0000313" key="10">
    <source>
        <dbReference type="Proteomes" id="UP000477782"/>
    </source>
</evidence>
<evidence type="ECO:0000313" key="9">
    <source>
        <dbReference type="EMBL" id="NEY91059.1"/>
    </source>
</evidence>
<evidence type="ECO:0000256" key="2">
    <source>
        <dbReference type="ARBA" id="ARBA00009142"/>
    </source>
</evidence>
<organism evidence="9 10">
    <name type="scientific">Tabrizicola oligotrophica</name>
    <dbReference type="NCBI Taxonomy" id="2710650"/>
    <lineage>
        <taxon>Bacteria</taxon>
        <taxon>Pseudomonadati</taxon>
        <taxon>Pseudomonadota</taxon>
        <taxon>Alphaproteobacteria</taxon>
        <taxon>Rhodobacterales</taxon>
        <taxon>Paracoccaceae</taxon>
        <taxon>Tabrizicola</taxon>
    </lineage>
</organism>
<comment type="similarity">
    <text evidence="2 8">Belongs to the 4-toluene sulfonate uptake permease (TSUP) (TC 2.A.102) family.</text>
</comment>
<dbReference type="InterPro" id="IPR052017">
    <property type="entry name" value="TSUP"/>
</dbReference>
<comment type="caution">
    <text evidence="9">The sequence shown here is derived from an EMBL/GenBank/DDBJ whole genome shotgun (WGS) entry which is preliminary data.</text>
</comment>
<dbReference type="Pfam" id="PF01925">
    <property type="entry name" value="TauE"/>
    <property type="match status" value="1"/>
</dbReference>
<dbReference type="Proteomes" id="UP000477782">
    <property type="component" value="Unassembled WGS sequence"/>
</dbReference>
<protein>
    <recommendedName>
        <fullName evidence="8">Probable membrane transporter protein</fullName>
    </recommendedName>
</protein>
<dbReference type="GO" id="GO:0005886">
    <property type="term" value="C:plasma membrane"/>
    <property type="evidence" value="ECO:0007669"/>
    <property type="project" value="UniProtKB-SubCell"/>
</dbReference>
<dbReference type="PANTHER" id="PTHR30269">
    <property type="entry name" value="TRANSMEMBRANE PROTEIN YFCA"/>
    <property type="match status" value="1"/>
</dbReference>
<feature type="transmembrane region" description="Helical" evidence="8">
    <location>
        <begin position="155"/>
        <end position="175"/>
    </location>
</feature>
<keyword evidence="6 8" id="KW-1133">Transmembrane helix</keyword>
<evidence type="ECO:0000256" key="8">
    <source>
        <dbReference type="RuleBase" id="RU363041"/>
    </source>
</evidence>
<feature type="transmembrane region" description="Helical" evidence="8">
    <location>
        <begin position="89"/>
        <end position="109"/>
    </location>
</feature>
<gene>
    <name evidence="9" type="ORF">G4Z14_12195</name>
</gene>
<keyword evidence="10" id="KW-1185">Reference proteome</keyword>
<evidence type="ECO:0000256" key="3">
    <source>
        <dbReference type="ARBA" id="ARBA00022448"/>
    </source>
</evidence>
<comment type="subcellular location">
    <subcellularLocation>
        <location evidence="1 8">Cell membrane</location>
        <topology evidence="1 8">Multi-pass membrane protein</topology>
    </subcellularLocation>
</comment>
<name>A0A6M0QUF7_9RHOB</name>
<sequence length="265" mass="28529">MPPETGRLTLESLLHLTGDPAFWAACAVTLFAGFVKGVAGFAMPLIMISSFSAFLPPEQALAGLILPTLVTNVSQATRQGVAAAWDSVLAYRRFLIATLVMIVVSAQFVRVIPQAAFLMLLGLPITAFALAQISGRKLALRLEHRDRAEWIMGGIGGLYGGVSGVWGPPLIVYLLSIGAEKVETVRVQGVVFFLGALVLFGAHLQTGLMAGPNLWFSAALVLPAMAGQVFGQRVQDRMDQARFRRWTQGLLVLTGVNLVWRALML</sequence>
<keyword evidence="3" id="KW-0813">Transport</keyword>
<dbReference type="EMBL" id="JAAIVJ010000007">
    <property type="protein sequence ID" value="NEY91059.1"/>
    <property type="molecule type" value="Genomic_DNA"/>
</dbReference>
<accession>A0A6M0QUF7</accession>
<feature type="transmembrane region" description="Helical" evidence="8">
    <location>
        <begin position="187"/>
        <end position="208"/>
    </location>
</feature>
<feature type="transmembrane region" description="Helical" evidence="8">
    <location>
        <begin position="116"/>
        <end position="135"/>
    </location>
</feature>
<evidence type="ECO:0000256" key="7">
    <source>
        <dbReference type="ARBA" id="ARBA00023136"/>
    </source>
</evidence>
<feature type="transmembrane region" description="Helical" evidence="8">
    <location>
        <begin position="214"/>
        <end position="231"/>
    </location>
</feature>
<keyword evidence="7 8" id="KW-0472">Membrane</keyword>
<dbReference type="AlphaFoldDB" id="A0A6M0QUF7"/>
<keyword evidence="5 8" id="KW-0812">Transmembrane</keyword>
<keyword evidence="4 8" id="KW-1003">Cell membrane</keyword>
<evidence type="ECO:0000256" key="1">
    <source>
        <dbReference type="ARBA" id="ARBA00004651"/>
    </source>
</evidence>